<dbReference type="PATRIC" id="fig|1423.173.peg.374"/>
<gene>
    <name evidence="1" type="ORF">SC09_Contig17orf00450</name>
</gene>
<evidence type="ECO:0000313" key="2">
    <source>
        <dbReference type="Proteomes" id="UP000032247"/>
    </source>
</evidence>
<dbReference type="AlphaFoldDB" id="A0A0D1JL46"/>
<name>A0A0D1JL46_BACIU</name>
<dbReference type="Pfam" id="PF17448">
    <property type="entry name" value="YqaH"/>
    <property type="match status" value="1"/>
</dbReference>
<accession>A0A0D1JL46</accession>
<dbReference type="Proteomes" id="UP000032247">
    <property type="component" value="Unassembled WGS sequence"/>
</dbReference>
<dbReference type="EMBL" id="JXBC01000001">
    <property type="protein sequence ID" value="KIU13254.1"/>
    <property type="molecule type" value="Genomic_DNA"/>
</dbReference>
<sequence length="85" mass="9393">MKTNQFLKADVESAARKINSAEELSIMLLEALRDGDYEEATSLAGSIKVLSEDISRLANKARLHETVMKMQQRGINLAVISRCLG</sequence>
<evidence type="ECO:0000313" key="1">
    <source>
        <dbReference type="EMBL" id="KIU13254.1"/>
    </source>
</evidence>
<reference evidence="1 2" key="1">
    <citation type="submission" date="2014-12" db="EMBL/GenBank/DDBJ databases">
        <title>Comparative genome analysis of Bacillus coagulans HM-08, Clostridium butyricum HM-68, Bacillus subtilis HM-66 and Bacillus licheniformis BL-09.</title>
        <authorList>
            <person name="Zhang H."/>
        </authorList>
    </citation>
    <scope>NUCLEOTIDE SEQUENCE [LARGE SCALE GENOMIC DNA]</scope>
    <source>
        <strain evidence="1 2">HM-66</strain>
    </source>
</reference>
<proteinExistence type="predicted"/>
<dbReference type="InterPro" id="IPR020278">
    <property type="entry name" value="YqaH-like"/>
</dbReference>
<organism evidence="1 2">
    <name type="scientific">Bacillus subtilis</name>
    <dbReference type="NCBI Taxonomy" id="1423"/>
    <lineage>
        <taxon>Bacteria</taxon>
        <taxon>Bacillati</taxon>
        <taxon>Bacillota</taxon>
        <taxon>Bacilli</taxon>
        <taxon>Bacillales</taxon>
        <taxon>Bacillaceae</taxon>
        <taxon>Bacillus</taxon>
    </lineage>
</organism>
<protein>
    <submittedName>
        <fullName evidence="1">Uncharacterized protein</fullName>
    </submittedName>
</protein>
<comment type="caution">
    <text evidence="1">The sequence shown here is derived from an EMBL/GenBank/DDBJ whole genome shotgun (WGS) entry which is preliminary data.</text>
</comment>